<comment type="subunit">
    <text evidence="3">Homodimer.</text>
</comment>
<dbReference type="PANTHER" id="PTHR48105">
    <property type="entry name" value="THIOREDOXIN REDUCTASE 1-RELATED-RELATED"/>
    <property type="match status" value="1"/>
</dbReference>
<dbReference type="Pfam" id="PF07992">
    <property type="entry name" value="Pyr_redox_2"/>
    <property type="match status" value="1"/>
</dbReference>
<evidence type="ECO:0000256" key="2">
    <source>
        <dbReference type="ARBA" id="ARBA00023002"/>
    </source>
</evidence>
<dbReference type="AlphaFoldDB" id="A0A1Y4DGZ5"/>
<evidence type="ECO:0000313" key="5">
    <source>
        <dbReference type="EMBL" id="OUO56949.1"/>
    </source>
</evidence>
<dbReference type="Gene3D" id="3.50.50.60">
    <property type="entry name" value="FAD/NAD(P)-binding domain"/>
    <property type="match status" value="2"/>
</dbReference>
<keyword evidence="3" id="KW-0676">Redox-active center</keyword>
<evidence type="ECO:0000313" key="6">
    <source>
        <dbReference type="Proteomes" id="UP000196368"/>
    </source>
</evidence>
<evidence type="ECO:0000256" key="3">
    <source>
        <dbReference type="RuleBase" id="RU003880"/>
    </source>
</evidence>
<comment type="similarity">
    <text evidence="3">Belongs to the class-II pyridine nucleotide-disulfide oxidoreductase family.</text>
</comment>
<sequence length="308" mass="32226">MIETDLVVIGAGPAGCSAAIYAVRAGIKTVIAAGAAPGGQLLQTSDVENYAGFVNPVGGFELMDNMHKQCKRLGVELTSDEIVKLEGEKTPFTLTCADGKQYKAAAVIIATGATARWLGLPEEEKFKGHGLSACATCDGFFMRGKNVCIVGGGNTAFEDALFLAQFCPQVNLIHRRDAFRADQVTVEKAKNTPNIKLVLNSVPVQILGTDAVEGVRVKNVKTGETSDIACSGLFVAVGAVPQTDFLKDSLVALADSGLVLADERTHTTIEGIFAAGDCADKHYRQAIIAAGSGAKAGIEAAAFINLHR</sequence>
<feature type="domain" description="FAD/NAD(P)-binding" evidence="4">
    <location>
        <begin position="5"/>
        <end position="293"/>
    </location>
</feature>
<proteinExistence type="inferred from homology"/>
<dbReference type="PRINTS" id="PR00469">
    <property type="entry name" value="PNDRDTASEII"/>
</dbReference>
<keyword evidence="3" id="KW-0274">FAD</keyword>
<evidence type="ECO:0000256" key="1">
    <source>
        <dbReference type="ARBA" id="ARBA00022630"/>
    </source>
</evidence>
<organism evidence="5 6">
    <name type="scientific">Candidatus Avelusimicrobium gallicola</name>
    <dbReference type="NCBI Taxonomy" id="2562704"/>
    <lineage>
        <taxon>Bacteria</taxon>
        <taxon>Pseudomonadati</taxon>
        <taxon>Elusimicrobiota</taxon>
        <taxon>Elusimicrobia</taxon>
        <taxon>Elusimicrobiales</taxon>
        <taxon>Elusimicrobiaceae</taxon>
        <taxon>Candidatus Avelusimicrobium</taxon>
    </lineage>
</organism>
<dbReference type="RefSeq" id="WP_087288043.1">
    <property type="nucleotide sequence ID" value="NZ_NFJD01000002.1"/>
</dbReference>
<dbReference type="OrthoDB" id="9806179at2"/>
<gene>
    <name evidence="5" type="ORF">B5F75_03640</name>
</gene>
<dbReference type="InterPro" id="IPR023753">
    <property type="entry name" value="FAD/NAD-binding_dom"/>
</dbReference>
<dbReference type="Proteomes" id="UP000196368">
    <property type="component" value="Unassembled WGS sequence"/>
</dbReference>
<dbReference type="PRINTS" id="PR00368">
    <property type="entry name" value="FADPNR"/>
</dbReference>
<accession>A0A1Y4DGZ5</accession>
<keyword evidence="1 3" id="KW-0285">Flavoprotein</keyword>
<protein>
    <recommendedName>
        <fullName evidence="3">Thioredoxin reductase</fullName>
        <ecNumber evidence="3">1.8.1.9</ecNumber>
    </recommendedName>
</protein>
<reference evidence="6" key="1">
    <citation type="submission" date="2017-04" db="EMBL/GenBank/DDBJ databases">
        <title>Function of individual gut microbiota members based on whole genome sequencing of pure cultures obtained from chicken caecum.</title>
        <authorList>
            <person name="Medvecky M."/>
            <person name="Cejkova D."/>
            <person name="Polansky O."/>
            <person name="Karasova D."/>
            <person name="Kubasova T."/>
            <person name="Cizek A."/>
            <person name="Rychlik I."/>
        </authorList>
    </citation>
    <scope>NUCLEOTIDE SEQUENCE [LARGE SCALE GENOMIC DNA]</scope>
    <source>
        <strain evidence="6">An273</strain>
    </source>
</reference>
<dbReference type="InterPro" id="IPR005982">
    <property type="entry name" value="Thioredox_Rdtase"/>
</dbReference>
<evidence type="ECO:0000259" key="4">
    <source>
        <dbReference type="Pfam" id="PF07992"/>
    </source>
</evidence>
<dbReference type="InterPro" id="IPR036188">
    <property type="entry name" value="FAD/NAD-bd_sf"/>
</dbReference>
<dbReference type="NCBIfam" id="TIGR01292">
    <property type="entry name" value="TRX_reduct"/>
    <property type="match status" value="1"/>
</dbReference>
<keyword evidence="2 3" id="KW-0560">Oxidoreductase</keyword>
<dbReference type="InterPro" id="IPR050097">
    <property type="entry name" value="Ferredoxin-NADP_redctase_2"/>
</dbReference>
<dbReference type="EC" id="1.8.1.9" evidence="3"/>
<comment type="caution">
    <text evidence="5">The sequence shown here is derived from an EMBL/GenBank/DDBJ whole genome shotgun (WGS) entry which is preliminary data.</text>
</comment>
<dbReference type="EMBL" id="NFJD01000002">
    <property type="protein sequence ID" value="OUO56949.1"/>
    <property type="molecule type" value="Genomic_DNA"/>
</dbReference>
<name>A0A1Y4DGZ5_9BACT</name>
<comment type="cofactor">
    <cofactor evidence="3">
        <name>FAD</name>
        <dbReference type="ChEBI" id="CHEBI:57692"/>
    </cofactor>
</comment>
<keyword evidence="6" id="KW-1185">Reference proteome</keyword>
<dbReference type="GO" id="GO:0019430">
    <property type="term" value="P:removal of superoxide radicals"/>
    <property type="evidence" value="ECO:0007669"/>
    <property type="project" value="UniProtKB-UniRule"/>
</dbReference>
<dbReference type="GO" id="GO:0004791">
    <property type="term" value="F:thioredoxin-disulfide reductase (NADPH) activity"/>
    <property type="evidence" value="ECO:0007669"/>
    <property type="project" value="UniProtKB-UniRule"/>
</dbReference>
<dbReference type="SUPFAM" id="SSF51905">
    <property type="entry name" value="FAD/NAD(P)-binding domain"/>
    <property type="match status" value="1"/>
</dbReference>
<dbReference type="GO" id="GO:0005737">
    <property type="term" value="C:cytoplasm"/>
    <property type="evidence" value="ECO:0007669"/>
    <property type="project" value="InterPro"/>
</dbReference>
<comment type="catalytic activity">
    <reaction evidence="3">
        <text>[thioredoxin]-dithiol + NADP(+) = [thioredoxin]-disulfide + NADPH + H(+)</text>
        <dbReference type="Rhea" id="RHEA:20345"/>
        <dbReference type="Rhea" id="RHEA-COMP:10698"/>
        <dbReference type="Rhea" id="RHEA-COMP:10700"/>
        <dbReference type="ChEBI" id="CHEBI:15378"/>
        <dbReference type="ChEBI" id="CHEBI:29950"/>
        <dbReference type="ChEBI" id="CHEBI:50058"/>
        <dbReference type="ChEBI" id="CHEBI:57783"/>
        <dbReference type="ChEBI" id="CHEBI:58349"/>
        <dbReference type="EC" id="1.8.1.9"/>
    </reaction>
</comment>